<dbReference type="EMBL" id="FNTD01000004">
    <property type="protein sequence ID" value="SEC04336.1"/>
    <property type="molecule type" value="Genomic_DNA"/>
</dbReference>
<dbReference type="AlphaFoldDB" id="A0A1H4PA62"/>
<gene>
    <name evidence="1" type="ORF">SAMN04490357_1036</name>
</gene>
<evidence type="ECO:0000313" key="1">
    <source>
        <dbReference type="EMBL" id="SEC04336.1"/>
    </source>
</evidence>
<name>A0A1H4PA62_9ACTN</name>
<accession>A0A1H4PA62</accession>
<dbReference type="Pfam" id="PF04860">
    <property type="entry name" value="Phage_portal"/>
    <property type="match status" value="1"/>
</dbReference>
<evidence type="ECO:0000313" key="2">
    <source>
        <dbReference type="Proteomes" id="UP000182375"/>
    </source>
</evidence>
<organism evidence="1 2">
    <name type="scientific">Streptomyces misionensis</name>
    <dbReference type="NCBI Taxonomy" id="67331"/>
    <lineage>
        <taxon>Bacteria</taxon>
        <taxon>Bacillati</taxon>
        <taxon>Actinomycetota</taxon>
        <taxon>Actinomycetes</taxon>
        <taxon>Kitasatosporales</taxon>
        <taxon>Streptomycetaceae</taxon>
        <taxon>Streptomyces</taxon>
    </lineage>
</organism>
<dbReference type="InterPro" id="IPR006944">
    <property type="entry name" value="Phage/GTA_portal"/>
</dbReference>
<dbReference type="Proteomes" id="UP000182375">
    <property type="component" value="Unassembled WGS sequence"/>
</dbReference>
<dbReference type="STRING" id="67331.SAMN04490357_1036"/>
<dbReference type="GeneID" id="95510275"/>
<protein>
    <submittedName>
        <fullName evidence="1">Phage portal protein, HK97 family</fullName>
    </submittedName>
</protein>
<sequence>MARTLLGALLNKASTAQTPVPFASRSQSTGRGLFGANRSTTAQLNSMGSVGTLFAIVNRTAKAEAGVEWGLYRKAKSGLKEDRTPVTSHAALDVWNRPNPFYTQSLFVETGAQHKQLTGEWWWVIARNERSPIPLELWPVRPDRMTPVPDPDLFLAGYMYTSPDGQQIALRREDVILIRTPHPTDPYRGIGPVQALLTDLDAVRYSAEWNRNFFLNSAEPGGLIQVDGRLDDDEFNELRDRWNEQHKGIANAHRVAILEKGQWVDRKFSQRDMQFAELRGIGSEIIREAFGFPKPMTGAVDDVNRANAEAGEVMFARWLCVPDLEAMKDALNHQLLPLFGRTAEGLEFDYVNPVPEDVEKEATQLTARANAVSLLVNAGFEPAGTLSAVGLPEIPFVGRPDAARAAVAPVPDDWQDSVTGLLSDGFEAAQRWVAVEHDDDHTCGPCREVAGKTYRNRAEAYADYPDGGGYKDCVGAQYGNPCRGHVEKRGRKGEGS</sequence>
<dbReference type="RefSeq" id="WP_074990977.1">
    <property type="nucleotide sequence ID" value="NZ_FNTD01000004.1"/>
</dbReference>
<proteinExistence type="predicted"/>
<reference evidence="1 2" key="1">
    <citation type="submission" date="2016-10" db="EMBL/GenBank/DDBJ databases">
        <authorList>
            <person name="de Groot N.N."/>
        </authorList>
    </citation>
    <scope>NUCLEOTIDE SEQUENCE [LARGE SCALE GENOMIC DNA]</scope>
    <source>
        <strain evidence="1 2">DSM 40306</strain>
    </source>
</reference>